<evidence type="ECO:0000256" key="1">
    <source>
        <dbReference type="SAM" id="MobiDB-lite"/>
    </source>
</evidence>
<name>A0A6G1JAI8_9PLEO</name>
<dbReference type="OrthoDB" id="25896at2759"/>
<feature type="compositionally biased region" description="Polar residues" evidence="1">
    <location>
        <begin position="443"/>
        <end position="456"/>
    </location>
</feature>
<sequence>MSGLEVFAAVAAVVSAFHGGADLVANIKKQARRRSSNSENEDEAERKKLQVSLETGESQIGFRYAADMNKFGDIIRVGDAIARDRILHIAVVIQTEIIMSLQLAVKYENAVLDIAVLHEASILNRKDTIDALDELKQRIFLRGAVPRSLTDPSQRLSDDTQSSIDTMSVRSSRSSIPRSPVPDNCFPNAVSLLPEGAAQSEKTALARYFAGQDKDKASPLSATNPSLTSPSESLNFHPALEHLLRGKGPEERAAIMKDIDEIIAAYQGMSVEGDRAEALAMLTGQESSSKRDTLVVLNGGYGYQRDTVALNRDALRLLGELPPASGVSHENSEYPAQVHNIFDWSNEPKARRLSDWSEQPQHPPMSSRWSTTSAGSCSIYSQNTICSDPPSLYRHNSDSSRGSPVSPDAPEFQTPFYSQNYANSVYSTNTTAPFWGMDRLQNPPNMSHSSSRTNTPPARPITPLSEMPRVFTPHRPRTPVKGSQDGLTAGLTHGHLVPQDEYTYKADRSVKIPNPLNLKLSSSNTNLKNPGKNVTKPLPQVPITPTLSNPNPTPAPAVLDKMMDGRPCKDNNYWGFCKGAWATREDMKKGLGLETRPEGMYNTSQIWQCKHCCFEGASFPNPNTAKRNKKDVIVDPNIYNSAVGIRYRWLFLAKSHVKKKTLNSADPVKMATFHKNRAGTGAAIEDGDCSFGCVICSVEGSVTGIYGNVETLMNHILMDHVRSGNMSEQTMARSKCVLGRTAGSEEEWDINVPKDGVLLF</sequence>
<accession>A0A6G1JAI8</accession>
<proteinExistence type="predicted"/>
<feature type="region of interest" description="Disordered" evidence="1">
    <location>
        <begin position="515"/>
        <end position="552"/>
    </location>
</feature>
<gene>
    <name evidence="2" type="ORF">K458DRAFT_415423</name>
</gene>
<feature type="compositionally biased region" description="Low complexity" evidence="1">
    <location>
        <begin position="515"/>
        <end position="530"/>
    </location>
</feature>
<evidence type="ECO:0000313" key="3">
    <source>
        <dbReference type="Proteomes" id="UP000799291"/>
    </source>
</evidence>
<feature type="region of interest" description="Disordered" evidence="1">
    <location>
        <begin position="443"/>
        <end position="494"/>
    </location>
</feature>
<protein>
    <submittedName>
        <fullName evidence="2">Uncharacterized protein</fullName>
    </submittedName>
</protein>
<dbReference type="EMBL" id="MU005575">
    <property type="protein sequence ID" value="KAF2687153.1"/>
    <property type="molecule type" value="Genomic_DNA"/>
</dbReference>
<dbReference type="AlphaFoldDB" id="A0A6G1JAI8"/>
<feature type="region of interest" description="Disordered" evidence="1">
    <location>
        <begin position="390"/>
        <end position="409"/>
    </location>
</feature>
<feature type="compositionally biased region" description="Low complexity" evidence="1">
    <location>
        <begin position="162"/>
        <end position="180"/>
    </location>
</feature>
<organism evidence="2 3">
    <name type="scientific">Lentithecium fluviatile CBS 122367</name>
    <dbReference type="NCBI Taxonomy" id="1168545"/>
    <lineage>
        <taxon>Eukaryota</taxon>
        <taxon>Fungi</taxon>
        <taxon>Dikarya</taxon>
        <taxon>Ascomycota</taxon>
        <taxon>Pezizomycotina</taxon>
        <taxon>Dothideomycetes</taxon>
        <taxon>Pleosporomycetidae</taxon>
        <taxon>Pleosporales</taxon>
        <taxon>Massarineae</taxon>
        <taxon>Lentitheciaceae</taxon>
        <taxon>Lentithecium</taxon>
    </lineage>
</organism>
<dbReference type="Proteomes" id="UP000799291">
    <property type="component" value="Unassembled WGS sequence"/>
</dbReference>
<feature type="region of interest" description="Disordered" evidence="1">
    <location>
        <begin position="149"/>
        <end position="180"/>
    </location>
</feature>
<feature type="region of interest" description="Disordered" evidence="1">
    <location>
        <begin position="215"/>
        <end position="234"/>
    </location>
</feature>
<feature type="compositionally biased region" description="Polar residues" evidence="1">
    <location>
        <begin position="150"/>
        <end position="161"/>
    </location>
</feature>
<feature type="region of interest" description="Disordered" evidence="1">
    <location>
        <begin position="352"/>
        <end position="372"/>
    </location>
</feature>
<keyword evidence="3" id="KW-1185">Reference proteome</keyword>
<evidence type="ECO:0000313" key="2">
    <source>
        <dbReference type="EMBL" id="KAF2687153.1"/>
    </source>
</evidence>
<feature type="compositionally biased region" description="Polar residues" evidence="1">
    <location>
        <begin position="220"/>
        <end position="234"/>
    </location>
</feature>
<reference evidence="2" key="1">
    <citation type="journal article" date="2020" name="Stud. Mycol.">
        <title>101 Dothideomycetes genomes: a test case for predicting lifestyles and emergence of pathogens.</title>
        <authorList>
            <person name="Haridas S."/>
            <person name="Albert R."/>
            <person name="Binder M."/>
            <person name="Bloem J."/>
            <person name="Labutti K."/>
            <person name="Salamov A."/>
            <person name="Andreopoulos B."/>
            <person name="Baker S."/>
            <person name="Barry K."/>
            <person name="Bills G."/>
            <person name="Bluhm B."/>
            <person name="Cannon C."/>
            <person name="Castanera R."/>
            <person name="Culley D."/>
            <person name="Daum C."/>
            <person name="Ezra D."/>
            <person name="Gonzalez J."/>
            <person name="Henrissat B."/>
            <person name="Kuo A."/>
            <person name="Liang C."/>
            <person name="Lipzen A."/>
            <person name="Lutzoni F."/>
            <person name="Magnuson J."/>
            <person name="Mondo S."/>
            <person name="Nolan M."/>
            <person name="Ohm R."/>
            <person name="Pangilinan J."/>
            <person name="Park H.-J."/>
            <person name="Ramirez L."/>
            <person name="Alfaro M."/>
            <person name="Sun H."/>
            <person name="Tritt A."/>
            <person name="Yoshinaga Y."/>
            <person name="Zwiers L.-H."/>
            <person name="Turgeon B."/>
            <person name="Goodwin S."/>
            <person name="Spatafora J."/>
            <person name="Crous P."/>
            <person name="Grigoriev I."/>
        </authorList>
    </citation>
    <scope>NUCLEOTIDE SEQUENCE</scope>
    <source>
        <strain evidence="2">CBS 122367</strain>
    </source>
</reference>